<protein>
    <recommendedName>
        <fullName evidence="4">Secreted protein</fullName>
    </recommendedName>
</protein>
<organism evidence="2 3">
    <name type="scientific">Trichinella pseudospiralis</name>
    <name type="common">Parasitic roundworm</name>
    <dbReference type="NCBI Taxonomy" id="6337"/>
    <lineage>
        <taxon>Eukaryota</taxon>
        <taxon>Metazoa</taxon>
        <taxon>Ecdysozoa</taxon>
        <taxon>Nematoda</taxon>
        <taxon>Enoplea</taxon>
        <taxon>Dorylaimia</taxon>
        <taxon>Trichinellida</taxon>
        <taxon>Trichinellidae</taxon>
        <taxon>Trichinella</taxon>
    </lineage>
</organism>
<dbReference type="Proteomes" id="UP000054815">
    <property type="component" value="Unassembled WGS sequence"/>
</dbReference>
<reference evidence="2 3" key="1">
    <citation type="submission" date="2015-01" db="EMBL/GenBank/DDBJ databases">
        <title>Evolution of Trichinella species and genotypes.</title>
        <authorList>
            <person name="Korhonen P.K."/>
            <person name="Edoardo P."/>
            <person name="Giuseppe L.R."/>
            <person name="Gasser R.B."/>
        </authorList>
    </citation>
    <scope>NUCLEOTIDE SEQUENCE [LARGE SCALE GENOMIC DNA]</scope>
    <source>
        <strain evidence="2">ISS141</strain>
    </source>
</reference>
<gene>
    <name evidence="2" type="ORF">T4E_6845</name>
</gene>
<keyword evidence="1" id="KW-0732">Signal</keyword>
<dbReference type="AlphaFoldDB" id="A0A0V0YCB4"/>
<evidence type="ECO:0008006" key="4">
    <source>
        <dbReference type="Google" id="ProtNLM"/>
    </source>
</evidence>
<evidence type="ECO:0000313" key="3">
    <source>
        <dbReference type="Proteomes" id="UP000054815"/>
    </source>
</evidence>
<accession>A0A0V0YCB4</accession>
<comment type="caution">
    <text evidence="2">The sequence shown here is derived from an EMBL/GenBank/DDBJ whole genome shotgun (WGS) entry which is preliminary data.</text>
</comment>
<evidence type="ECO:0000256" key="1">
    <source>
        <dbReference type="SAM" id="SignalP"/>
    </source>
</evidence>
<name>A0A0V0YCB4_TRIPS</name>
<sequence length="66" mass="7586">MVELCVVCAVCLQVDAVVTQTNRTFHSHLGTDVRWIDNVWKHKADATVQQISKDNVTWIRISRVFC</sequence>
<feature type="chain" id="PRO_5006873115" description="Secreted protein" evidence="1">
    <location>
        <begin position="17"/>
        <end position="66"/>
    </location>
</feature>
<evidence type="ECO:0000313" key="2">
    <source>
        <dbReference type="EMBL" id="KRX97850.1"/>
    </source>
</evidence>
<proteinExistence type="predicted"/>
<dbReference type="EMBL" id="JYDU01000027">
    <property type="protein sequence ID" value="KRX97850.1"/>
    <property type="molecule type" value="Genomic_DNA"/>
</dbReference>
<feature type="signal peptide" evidence="1">
    <location>
        <begin position="1"/>
        <end position="16"/>
    </location>
</feature>